<dbReference type="Gene3D" id="2.60.40.10">
    <property type="entry name" value="Immunoglobulins"/>
    <property type="match status" value="3"/>
</dbReference>
<dbReference type="InterPro" id="IPR013783">
    <property type="entry name" value="Ig-like_fold"/>
</dbReference>
<sequence>MKNYIIENIKISRLLLCMSLFFFGLSGTAQVELIEEVKISDSGLYFDGSKVPESERLTFPNRAKYDYAFGRKITPHGDCIYKHNEYVFMTWYKGGESDRHVMLSRYNTITKKTVTIQFPHRHTGFQNRPHIGESHNTIAVGVAPVDGTVHLLYDMHAYSRNRPSNGSLSNDYFRYSYSKKNVATLPDSEFTLDKFFPKRLYLKSGDNYEGLTYPKFFNNEAGDLFVSMREGGHTNGKYMTAKYNGTSWSSFKDFNVLDARNKGINYNWGLYGDFKFINGKMHVGFHTRKSINNDKFSLNSGFYYAYANNSTDISDWRDHKNRRVATPLIDPEEIFISEPGNEVNSSGANSVRITSGADWTVTKDGSIHFRTTVTGSNGSRNVHTYKKAGEANFRTTTNFPGGDFHSIENDVYMVGLRSGRPVIYRADAGTNNWETLYTTNSGRTFKHGVVHIKDGRLYYYLMENKTGSAQPIYLQIYDLGINSENNPPTVSLTNPSENNQEYTLGETITLRANASDQEGSVDRVNFKINGSFFRQDRTAPYSVTWTPTAAGTYTIGARTFEEGQEGLSTEVSRTVIIKEEINNQPPVVSLTNPSENNQEFTLGETITLRATASDQEGNVDRVNFKINGSFFRLDRTAPYSVTWTPTAAGTYTIGARAFEEGQEGLSTEVSRTVIINEETNNQAPQISFATPSGNITAQEGYDLVVRVNASDPDGSISNVKLYINNELIRQESFAPYEWGHDRSPNPQEVNNRSAGVHTFKAVATDNEGKQGQATFTLTVNGTNMNSVNNCSFGTPINTGLSAMDNISYSKVYILGNGGPSLDNFKELSINWNPQHNGLYQFAINTTNGSPDWYVDFKNTMTYQLNNAKPEVTLNNTGFTGLDGSYWVARDGANFVLVSKTKDFALYFSNSSQPASCSDRSNDAEVSKEATIVAFPNPVNDEILNISGMKEGLSTIEIADMFGKVIYHQTETSNNAQVNVSNLPSGSYILIVKSLKSRKAILFTKQ</sequence>
<keyword evidence="1" id="KW-0732">Signal</keyword>
<dbReference type="EMBL" id="JBHULE010000019">
    <property type="protein sequence ID" value="MFD2563897.1"/>
    <property type="molecule type" value="Genomic_DNA"/>
</dbReference>
<comment type="caution">
    <text evidence="3">The sequence shown here is derived from an EMBL/GenBank/DDBJ whole genome shotgun (WGS) entry which is preliminary data.</text>
</comment>
<dbReference type="Proteomes" id="UP001597319">
    <property type="component" value="Unassembled WGS sequence"/>
</dbReference>
<dbReference type="NCBIfam" id="TIGR04183">
    <property type="entry name" value="Por_Secre_tail"/>
    <property type="match status" value="1"/>
</dbReference>
<name>A0ABW5LHQ0_9FLAO</name>
<dbReference type="RefSeq" id="WP_378293701.1">
    <property type="nucleotide sequence ID" value="NZ_JBHULE010000019.1"/>
</dbReference>
<evidence type="ECO:0000256" key="1">
    <source>
        <dbReference type="ARBA" id="ARBA00022729"/>
    </source>
</evidence>
<accession>A0ABW5LHQ0</accession>
<feature type="domain" description="Secretion system C-terminal sorting" evidence="2">
    <location>
        <begin position="934"/>
        <end position="996"/>
    </location>
</feature>
<dbReference type="Pfam" id="PF17957">
    <property type="entry name" value="Big_7"/>
    <property type="match status" value="3"/>
</dbReference>
<organism evidence="3 4">
    <name type="scientific">Aquimarina rubra</name>
    <dbReference type="NCBI Taxonomy" id="1920033"/>
    <lineage>
        <taxon>Bacteria</taxon>
        <taxon>Pseudomonadati</taxon>
        <taxon>Bacteroidota</taxon>
        <taxon>Flavobacteriia</taxon>
        <taxon>Flavobacteriales</taxon>
        <taxon>Flavobacteriaceae</taxon>
        <taxon>Aquimarina</taxon>
    </lineage>
</organism>
<evidence type="ECO:0000313" key="3">
    <source>
        <dbReference type="EMBL" id="MFD2563897.1"/>
    </source>
</evidence>
<dbReference type="Pfam" id="PF15892">
    <property type="entry name" value="BNR_4"/>
    <property type="match status" value="1"/>
</dbReference>
<evidence type="ECO:0000259" key="2">
    <source>
        <dbReference type="Pfam" id="PF18962"/>
    </source>
</evidence>
<protein>
    <submittedName>
        <fullName evidence="3">Ig-like domain-containing protein</fullName>
    </submittedName>
</protein>
<reference evidence="4" key="1">
    <citation type="journal article" date="2019" name="Int. J. Syst. Evol. Microbiol.">
        <title>The Global Catalogue of Microorganisms (GCM) 10K type strain sequencing project: providing services to taxonomists for standard genome sequencing and annotation.</title>
        <authorList>
            <consortium name="The Broad Institute Genomics Platform"/>
            <consortium name="The Broad Institute Genome Sequencing Center for Infectious Disease"/>
            <person name="Wu L."/>
            <person name="Ma J."/>
        </authorList>
    </citation>
    <scope>NUCLEOTIDE SEQUENCE [LARGE SCALE GENOMIC DNA]</scope>
    <source>
        <strain evidence="4">KCTC 52274</strain>
    </source>
</reference>
<keyword evidence="4" id="KW-1185">Reference proteome</keyword>
<dbReference type="InterPro" id="IPR026444">
    <property type="entry name" value="Secre_tail"/>
</dbReference>
<evidence type="ECO:0000313" key="4">
    <source>
        <dbReference type="Proteomes" id="UP001597319"/>
    </source>
</evidence>
<gene>
    <name evidence="3" type="ORF">ACFSR1_14550</name>
</gene>
<dbReference type="Pfam" id="PF18962">
    <property type="entry name" value="Por_Secre_tail"/>
    <property type="match status" value="1"/>
</dbReference>
<proteinExistence type="predicted"/>